<evidence type="ECO:0000256" key="3">
    <source>
        <dbReference type="ARBA" id="ARBA00022499"/>
    </source>
</evidence>
<name>A0A8J6DLQ9_GALPY</name>
<dbReference type="PRINTS" id="PR00348">
    <property type="entry name" value="UBIQUITIN"/>
</dbReference>
<sequence>MKTLTGKTIALEVKPSNTIENVRVEFQDMEGSPPGQQSLITWEMDDLCLTTTFQRSPLFILSLNCMVVLRIGSLLIPLPRRKEYPSYACGAGVFMASHFGRHCCGKCCLTYHFKKPKD</sequence>
<dbReference type="SMART" id="SM01402">
    <property type="entry name" value="Ribosomal_S27"/>
    <property type="match status" value="1"/>
</dbReference>
<evidence type="ECO:0000256" key="4">
    <source>
        <dbReference type="ARBA" id="ARBA00022833"/>
    </source>
</evidence>
<dbReference type="InterPro" id="IPR002906">
    <property type="entry name" value="Ribosomal_eS31"/>
</dbReference>
<evidence type="ECO:0000256" key="6">
    <source>
        <dbReference type="ARBA" id="ARBA00023274"/>
    </source>
</evidence>
<evidence type="ECO:0000256" key="9">
    <source>
        <dbReference type="ARBA" id="ARBA00046676"/>
    </source>
</evidence>
<dbReference type="InterPro" id="IPR050158">
    <property type="entry name" value="Ubiquitin_ubiquitin-like"/>
</dbReference>
<dbReference type="OrthoDB" id="428577at2759"/>
<evidence type="ECO:0000256" key="7">
    <source>
        <dbReference type="ARBA" id="ARBA00035296"/>
    </source>
</evidence>
<comment type="function">
    <text evidence="8">Component of the 40S subunit of the ribosome. Part of the small subunit (SSU) processome, first precursor of the small eukaryotic ribosomal subunit. During the assembly of the SSU processome in the nucleolus, many ribosome biogenesis factors, an RNA chaperone and ribosomal proteins associate with the nascent pre-rRNA and work in concert to generate RNA folding, modifications, rearrangements and cleavage as well as targeted degradation of pre-ribosomal RNA by the RNA exosome.</text>
</comment>
<proteinExistence type="inferred from homology"/>
<evidence type="ECO:0000313" key="12">
    <source>
        <dbReference type="Proteomes" id="UP000700334"/>
    </source>
</evidence>
<dbReference type="InterPro" id="IPR011332">
    <property type="entry name" value="Ribosomal_zn-bd"/>
</dbReference>
<keyword evidence="12" id="KW-1185">Reference proteome</keyword>
<feature type="domain" description="Ubiquitin-like" evidence="10">
    <location>
        <begin position="1"/>
        <end position="40"/>
    </location>
</feature>
<feature type="non-terminal residue" evidence="11">
    <location>
        <position position="1"/>
    </location>
</feature>
<protein>
    <recommendedName>
        <fullName evidence="7">Ubiquitin-ribosomal protein eS31 fusion protein</fullName>
    </recommendedName>
</protein>
<comment type="similarity">
    <text evidence="2">In the C-terminal section; belongs to the eukaryotic ribosomal protein eS31 family.</text>
</comment>
<dbReference type="InterPro" id="IPR038582">
    <property type="entry name" value="Ribosomal_eS31_euk-type_sf"/>
</dbReference>
<organism evidence="11 12">
    <name type="scientific">Galemys pyrenaicus</name>
    <name type="common">Iberian desman</name>
    <name type="synonym">Pyrenean desman</name>
    <dbReference type="NCBI Taxonomy" id="202257"/>
    <lineage>
        <taxon>Eukaryota</taxon>
        <taxon>Metazoa</taxon>
        <taxon>Chordata</taxon>
        <taxon>Craniata</taxon>
        <taxon>Vertebrata</taxon>
        <taxon>Euteleostomi</taxon>
        <taxon>Mammalia</taxon>
        <taxon>Eutheria</taxon>
        <taxon>Laurasiatheria</taxon>
        <taxon>Eulipotyphla</taxon>
        <taxon>Talpidae</taxon>
        <taxon>Galemys</taxon>
    </lineage>
</organism>
<keyword evidence="4" id="KW-0862">Zinc</keyword>
<reference evidence="11" key="1">
    <citation type="journal article" date="2021" name="Evol. Appl.">
        <title>The genome of the Pyrenean desman and the effects of bottlenecks and inbreeding on the genomic landscape of an endangered species.</title>
        <authorList>
            <person name="Escoda L."/>
            <person name="Castresana J."/>
        </authorList>
    </citation>
    <scope>NUCLEOTIDE SEQUENCE</scope>
    <source>
        <strain evidence="11">IBE-C5619</strain>
    </source>
</reference>
<comment type="subunit">
    <text evidence="9">Part of the 40S ribosomal subunit. Part of the small subunit (SSU) processome, composed of more than 70 proteins and the RNA chaperone small nucleolar RNA (snoRNA) U3.</text>
</comment>
<comment type="caution">
    <text evidence="11">The sequence shown here is derived from an EMBL/GenBank/DDBJ whole genome shotgun (WGS) entry which is preliminary data.</text>
</comment>
<accession>A0A8J6DLQ9</accession>
<dbReference type="SUPFAM" id="SSF57829">
    <property type="entry name" value="Zn-binding ribosomal proteins"/>
    <property type="match status" value="1"/>
</dbReference>
<comment type="similarity">
    <text evidence="1">In the N-terminal section; belongs to the ubiquitin family.</text>
</comment>
<dbReference type="AlphaFoldDB" id="A0A8J6DLQ9"/>
<dbReference type="Gene3D" id="6.20.50.150">
    <property type="match status" value="1"/>
</dbReference>
<dbReference type="Pfam" id="PF01599">
    <property type="entry name" value="Ribosomal_S27"/>
    <property type="match status" value="1"/>
</dbReference>
<gene>
    <name evidence="11" type="ORF">J0S82_002197</name>
</gene>
<dbReference type="Proteomes" id="UP000700334">
    <property type="component" value="Unassembled WGS sequence"/>
</dbReference>
<evidence type="ECO:0000313" key="11">
    <source>
        <dbReference type="EMBL" id="KAG8512979.1"/>
    </source>
</evidence>
<dbReference type="InterPro" id="IPR000626">
    <property type="entry name" value="Ubiquitin-like_dom"/>
</dbReference>
<evidence type="ECO:0000256" key="2">
    <source>
        <dbReference type="ARBA" id="ARBA00009891"/>
    </source>
</evidence>
<dbReference type="GO" id="GO:0006412">
    <property type="term" value="P:translation"/>
    <property type="evidence" value="ECO:0007669"/>
    <property type="project" value="InterPro"/>
</dbReference>
<dbReference type="GO" id="GO:1990904">
    <property type="term" value="C:ribonucleoprotein complex"/>
    <property type="evidence" value="ECO:0007669"/>
    <property type="project" value="UniProtKB-KW"/>
</dbReference>
<dbReference type="PANTHER" id="PTHR10666">
    <property type="entry name" value="UBIQUITIN"/>
    <property type="match status" value="1"/>
</dbReference>
<dbReference type="PROSITE" id="PS50053">
    <property type="entry name" value="UBIQUITIN_2"/>
    <property type="match status" value="1"/>
</dbReference>
<dbReference type="GO" id="GO:0005840">
    <property type="term" value="C:ribosome"/>
    <property type="evidence" value="ECO:0007669"/>
    <property type="project" value="UniProtKB-KW"/>
</dbReference>
<keyword evidence="3" id="KW-1017">Isopeptide bond</keyword>
<dbReference type="Gene3D" id="3.10.20.90">
    <property type="entry name" value="Phosphatidylinositol 3-kinase Catalytic Subunit, Chain A, domain 1"/>
    <property type="match status" value="1"/>
</dbReference>
<dbReference type="InterPro" id="IPR029071">
    <property type="entry name" value="Ubiquitin-like_domsf"/>
</dbReference>
<evidence type="ECO:0000259" key="10">
    <source>
        <dbReference type="PROSITE" id="PS50053"/>
    </source>
</evidence>
<evidence type="ECO:0000256" key="5">
    <source>
        <dbReference type="ARBA" id="ARBA00022980"/>
    </source>
</evidence>
<dbReference type="InterPro" id="IPR019956">
    <property type="entry name" value="Ubiquitin_dom"/>
</dbReference>
<dbReference type="GO" id="GO:0003735">
    <property type="term" value="F:structural constituent of ribosome"/>
    <property type="evidence" value="ECO:0007669"/>
    <property type="project" value="InterPro"/>
</dbReference>
<evidence type="ECO:0000256" key="8">
    <source>
        <dbReference type="ARBA" id="ARBA00045528"/>
    </source>
</evidence>
<keyword evidence="6" id="KW-0687">Ribonucleoprotein</keyword>
<dbReference type="EMBL" id="JAGFMF010011781">
    <property type="protein sequence ID" value="KAG8512979.1"/>
    <property type="molecule type" value="Genomic_DNA"/>
</dbReference>
<dbReference type="SUPFAM" id="SSF54236">
    <property type="entry name" value="Ubiquitin-like"/>
    <property type="match status" value="1"/>
</dbReference>
<evidence type="ECO:0000256" key="1">
    <source>
        <dbReference type="ARBA" id="ARBA00008373"/>
    </source>
</evidence>
<keyword evidence="5 11" id="KW-0689">Ribosomal protein</keyword>
<dbReference type="Pfam" id="PF00240">
    <property type="entry name" value="ubiquitin"/>
    <property type="match status" value="1"/>
</dbReference>